<evidence type="ECO:0000313" key="2">
    <source>
        <dbReference type="EMBL" id="GBL82171.1"/>
    </source>
</evidence>
<sequence length="129" mass="14264">MSNLPSTLKSPEPVAIAYSSGTENKNILPTLSSETSAVPLDSQDLSGFTIVKRKKKPNICSKSPSTNNNQIKTNTATKFWKRSPQTSASEKAKNKILKNKPDKQKISLLKRLTRLLIRAKKSPQTLKLT</sequence>
<name>A0A4Y2AQH6_ARAVE</name>
<gene>
    <name evidence="2" type="ORF">AVEN_252367_1</name>
</gene>
<feature type="region of interest" description="Disordered" evidence="1">
    <location>
        <begin position="81"/>
        <end position="102"/>
    </location>
</feature>
<evidence type="ECO:0000313" key="3">
    <source>
        <dbReference type="Proteomes" id="UP000499080"/>
    </source>
</evidence>
<protein>
    <submittedName>
        <fullName evidence="2">Uncharacterized protein</fullName>
    </submittedName>
</protein>
<dbReference type="AlphaFoldDB" id="A0A4Y2AQH6"/>
<organism evidence="2 3">
    <name type="scientific">Araneus ventricosus</name>
    <name type="common">Orbweaver spider</name>
    <name type="synonym">Epeira ventricosa</name>
    <dbReference type="NCBI Taxonomy" id="182803"/>
    <lineage>
        <taxon>Eukaryota</taxon>
        <taxon>Metazoa</taxon>
        <taxon>Ecdysozoa</taxon>
        <taxon>Arthropoda</taxon>
        <taxon>Chelicerata</taxon>
        <taxon>Arachnida</taxon>
        <taxon>Araneae</taxon>
        <taxon>Araneomorphae</taxon>
        <taxon>Entelegynae</taxon>
        <taxon>Araneoidea</taxon>
        <taxon>Araneidae</taxon>
        <taxon>Araneus</taxon>
    </lineage>
</organism>
<comment type="caution">
    <text evidence="2">The sequence shown here is derived from an EMBL/GenBank/DDBJ whole genome shotgun (WGS) entry which is preliminary data.</text>
</comment>
<dbReference type="EMBL" id="BGPR01000028">
    <property type="protein sequence ID" value="GBL82171.1"/>
    <property type="molecule type" value="Genomic_DNA"/>
</dbReference>
<reference evidence="2 3" key="1">
    <citation type="journal article" date="2019" name="Sci. Rep.">
        <title>Orb-weaving spider Araneus ventricosus genome elucidates the spidroin gene catalogue.</title>
        <authorList>
            <person name="Kono N."/>
            <person name="Nakamura H."/>
            <person name="Ohtoshi R."/>
            <person name="Moran D.A.P."/>
            <person name="Shinohara A."/>
            <person name="Yoshida Y."/>
            <person name="Fujiwara M."/>
            <person name="Mori M."/>
            <person name="Tomita M."/>
            <person name="Arakawa K."/>
        </authorList>
    </citation>
    <scope>NUCLEOTIDE SEQUENCE [LARGE SCALE GENOMIC DNA]</scope>
</reference>
<accession>A0A4Y2AQH6</accession>
<dbReference type="Proteomes" id="UP000499080">
    <property type="component" value="Unassembled WGS sequence"/>
</dbReference>
<proteinExistence type="predicted"/>
<evidence type="ECO:0000256" key="1">
    <source>
        <dbReference type="SAM" id="MobiDB-lite"/>
    </source>
</evidence>
<keyword evidence="3" id="KW-1185">Reference proteome</keyword>